<evidence type="ECO:0000256" key="1">
    <source>
        <dbReference type="ARBA" id="ARBA00022553"/>
    </source>
</evidence>
<dbReference type="EMBL" id="CP041217">
    <property type="protein sequence ID" value="QDH22042.1"/>
    <property type="molecule type" value="Genomic_DNA"/>
</dbReference>
<reference evidence="4 5" key="1">
    <citation type="submission" date="2019-06" db="EMBL/GenBank/DDBJ databases">
        <title>Saccharibacillus brassicae sp. nov., an endophytic bacterium isolated from Chinese cabbage seeds (Brassica pekinensis).</title>
        <authorList>
            <person name="Jiang L."/>
            <person name="Lee J."/>
            <person name="Kim S.W."/>
        </authorList>
    </citation>
    <scope>NUCLEOTIDE SEQUENCE [LARGE SCALE GENOMIC DNA]</scope>
    <source>
        <strain evidence="5">KCTC 43072 / ATSA2</strain>
    </source>
</reference>
<name>A0A4Y6UWC8_SACBS</name>
<dbReference type="InterPro" id="IPR011006">
    <property type="entry name" value="CheY-like_superfamily"/>
</dbReference>
<feature type="domain" description="Response regulatory" evidence="3">
    <location>
        <begin position="10"/>
        <end position="128"/>
    </location>
</feature>
<dbReference type="InterPro" id="IPR001789">
    <property type="entry name" value="Sig_transdc_resp-reg_receiver"/>
</dbReference>
<dbReference type="PANTHER" id="PTHR44591:SF23">
    <property type="entry name" value="CHEY SUBFAMILY"/>
    <property type="match status" value="1"/>
</dbReference>
<evidence type="ECO:0000313" key="4">
    <source>
        <dbReference type="EMBL" id="QDH22042.1"/>
    </source>
</evidence>
<dbReference type="AlphaFoldDB" id="A0A4Y6UWC8"/>
<dbReference type="GO" id="GO:0000160">
    <property type="term" value="P:phosphorelay signal transduction system"/>
    <property type="evidence" value="ECO:0007669"/>
    <property type="project" value="InterPro"/>
</dbReference>
<dbReference type="InterPro" id="IPR050595">
    <property type="entry name" value="Bact_response_regulator"/>
</dbReference>
<gene>
    <name evidence="4" type="ORF">FFV09_15040</name>
</gene>
<keyword evidence="1 2" id="KW-0597">Phosphoprotein</keyword>
<evidence type="ECO:0000256" key="2">
    <source>
        <dbReference type="PROSITE-ProRule" id="PRU00169"/>
    </source>
</evidence>
<dbReference type="PROSITE" id="PS50110">
    <property type="entry name" value="RESPONSE_REGULATORY"/>
    <property type="match status" value="1"/>
</dbReference>
<dbReference type="Pfam" id="PF00072">
    <property type="entry name" value="Response_reg"/>
    <property type="match status" value="1"/>
</dbReference>
<dbReference type="SUPFAM" id="SSF52172">
    <property type="entry name" value="CheY-like"/>
    <property type="match status" value="1"/>
</dbReference>
<evidence type="ECO:0000313" key="5">
    <source>
        <dbReference type="Proteomes" id="UP000316968"/>
    </source>
</evidence>
<evidence type="ECO:0000259" key="3">
    <source>
        <dbReference type="PROSITE" id="PS50110"/>
    </source>
</evidence>
<accession>A0A4Y6UWC8</accession>
<proteinExistence type="predicted"/>
<dbReference type="SMART" id="SM00448">
    <property type="entry name" value="REC"/>
    <property type="match status" value="1"/>
</dbReference>
<keyword evidence="5" id="KW-1185">Reference proteome</keyword>
<organism evidence="4 5">
    <name type="scientific">Saccharibacillus brassicae</name>
    <dbReference type="NCBI Taxonomy" id="2583377"/>
    <lineage>
        <taxon>Bacteria</taxon>
        <taxon>Bacillati</taxon>
        <taxon>Bacillota</taxon>
        <taxon>Bacilli</taxon>
        <taxon>Bacillales</taxon>
        <taxon>Paenibacillaceae</taxon>
        <taxon>Saccharibacillus</taxon>
    </lineage>
</organism>
<sequence>MVELQRDSAYVLYIEDDRSSMLLIRHIFRKKLPEFTLLEAGSVEEGMRLARIHRPILILMDIQLPGMDGYEGVTRLNADPQTSLIPVWAVSASALDDDVQRGIEAGFQQYLKKPLGMGTLVRLIRESLKLESREK</sequence>
<dbReference type="Gene3D" id="3.40.50.2300">
    <property type="match status" value="1"/>
</dbReference>
<dbReference type="KEGG" id="saca:FFV09_15040"/>
<protein>
    <submittedName>
        <fullName evidence="4">Response regulator</fullName>
    </submittedName>
</protein>
<feature type="modified residue" description="4-aspartylphosphate" evidence="2">
    <location>
        <position position="61"/>
    </location>
</feature>
<dbReference type="Proteomes" id="UP000316968">
    <property type="component" value="Chromosome"/>
</dbReference>
<dbReference type="PANTHER" id="PTHR44591">
    <property type="entry name" value="STRESS RESPONSE REGULATOR PROTEIN 1"/>
    <property type="match status" value="1"/>
</dbReference>
<dbReference type="OrthoDB" id="9800897at2"/>